<evidence type="ECO:0000256" key="1">
    <source>
        <dbReference type="SAM" id="SignalP"/>
    </source>
</evidence>
<evidence type="ECO:0000259" key="2">
    <source>
        <dbReference type="Pfam" id="PF00174"/>
    </source>
</evidence>
<feature type="chain" id="PRO_5046988771" evidence="1">
    <location>
        <begin position="22"/>
        <end position="160"/>
    </location>
</feature>
<comment type="caution">
    <text evidence="3">The sequence shown here is derived from an EMBL/GenBank/DDBJ whole genome shotgun (WGS) entry which is preliminary data.</text>
</comment>
<evidence type="ECO:0000313" key="3">
    <source>
        <dbReference type="EMBL" id="MFC3912845.1"/>
    </source>
</evidence>
<feature type="signal peptide" evidence="1">
    <location>
        <begin position="1"/>
        <end position="21"/>
    </location>
</feature>
<dbReference type="Pfam" id="PF00174">
    <property type="entry name" value="Oxidored_molyb"/>
    <property type="match status" value="1"/>
</dbReference>
<organism evidence="3 4">
    <name type="scientific">Pseudaeromonas sharmana</name>
    <dbReference type="NCBI Taxonomy" id="328412"/>
    <lineage>
        <taxon>Bacteria</taxon>
        <taxon>Pseudomonadati</taxon>
        <taxon>Pseudomonadota</taxon>
        <taxon>Gammaproteobacteria</taxon>
        <taxon>Aeromonadales</taxon>
        <taxon>Aeromonadaceae</taxon>
        <taxon>Pseudaeromonas</taxon>
    </lineage>
</organism>
<keyword evidence="4" id="KW-1185">Reference proteome</keyword>
<dbReference type="RefSeq" id="WP_377151044.1">
    <property type="nucleotide sequence ID" value="NZ_JBHSAF010000003.1"/>
</dbReference>
<dbReference type="EMBL" id="JBHSAF010000003">
    <property type="protein sequence ID" value="MFC3912845.1"/>
    <property type="molecule type" value="Genomic_DNA"/>
</dbReference>
<protein>
    <submittedName>
        <fullName evidence="3">Molybdopterin-dependent oxidoreductase</fullName>
    </submittedName>
</protein>
<dbReference type="SUPFAM" id="SSF56524">
    <property type="entry name" value="Oxidoreductase molybdopterin-binding domain"/>
    <property type="match status" value="1"/>
</dbReference>
<proteinExistence type="predicted"/>
<keyword evidence="1" id="KW-0732">Signal</keyword>
<dbReference type="InterPro" id="IPR000572">
    <property type="entry name" value="OxRdtase_Mopterin-bd_dom"/>
</dbReference>
<name>A0ABV8CLF8_9GAMM</name>
<dbReference type="Gene3D" id="3.90.420.10">
    <property type="entry name" value="Oxidoreductase, molybdopterin-binding domain"/>
    <property type="match status" value="1"/>
</dbReference>
<feature type="domain" description="Oxidoreductase molybdopterin-binding" evidence="2">
    <location>
        <begin position="49"/>
        <end position="134"/>
    </location>
</feature>
<evidence type="ECO:0000313" key="4">
    <source>
        <dbReference type="Proteomes" id="UP001595692"/>
    </source>
</evidence>
<accession>A0ABV8CLF8</accession>
<sequence>MRILIHTLLLLVSLACPPLLAADAPILSVSGAGCCGGSGSQTFTLAQLDALPQTTVVTTTPWTEGEHSYQGVRLSALLAKLGIHSKTVKVTALNDYWSSLPVAEAEQYPVILATRQDGKVLTRRNKGPIFIIYPLSQFPDLDQERTHSFMVWQAVRIDAE</sequence>
<dbReference type="PROSITE" id="PS51257">
    <property type="entry name" value="PROKAR_LIPOPROTEIN"/>
    <property type="match status" value="1"/>
</dbReference>
<gene>
    <name evidence="3" type="ORF">ACFOSS_05115</name>
</gene>
<dbReference type="Proteomes" id="UP001595692">
    <property type="component" value="Unassembled WGS sequence"/>
</dbReference>
<dbReference type="InterPro" id="IPR036374">
    <property type="entry name" value="OxRdtase_Mopterin-bd_sf"/>
</dbReference>
<reference evidence="4" key="1">
    <citation type="journal article" date="2019" name="Int. J. Syst. Evol. Microbiol.">
        <title>The Global Catalogue of Microorganisms (GCM) 10K type strain sequencing project: providing services to taxonomists for standard genome sequencing and annotation.</title>
        <authorList>
            <consortium name="The Broad Institute Genomics Platform"/>
            <consortium name="The Broad Institute Genome Sequencing Center for Infectious Disease"/>
            <person name="Wu L."/>
            <person name="Ma J."/>
        </authorList>
    </citation>
    <scope>NUCLEOTIDE SEQUENCE [LARGE SCALE GENOMIC DNA]</scope>
    <source>
        <strain evidence="4">CCUG 54939</strain>
    </source>
</reference>